<dbReference type="SUPFAM" id="SSF54403">
    <property type="entry name" value="Cystatin/monellin"/>
    <property type="match status" value="1"/>
</dbReference>
<protein>
    <recommendedName>
        <fullName evidence="4">Cysteine proteinase inhibitor</fullName>
    </recommendedName>
</protein>
<keyword evidence="1" id="KW-1133">Transmembrane helix</keyword>
<evidence type="ECO:0000313" key="3">
    <source>
        <dbReference type="Proteomes" id="UP001530400"/>
    </source>
</evidence>
<dbReference type="InterPro" id="IPR046350">
    <property type="entry name" value="Cystatin_sf"/>
</dbReference>
<evidence type="ECO:0000256" key="1">
    <source>
        <dbReference type="SAM" id="Phobius"/>
    </source>
</evidence>
<comment type="caution">
    <text evidence="2">The sequence shown here is derived from an EMBL/GenBank/DDBJ whole genome shotgun (WGS) entry which is preliminary data.</text>
</comment>
<evidence type="ECO:0000313" key="2">
    <source>
        <dbReference type="EMBL" id="KAL3781423.1"/>
    </source>
</evidence>
<dbReference type="Gene3D" id="3.10.450.10">
    <property type="match status" value="1"/>
</dbReference>
<proteinExistence type="predicted"/>
<gene>
    <name evidence="2" type="ORF">ACHAWO_000085</name>
</gene>
<keyword evidence="1" id="KW-0812">Transmembrane</keyword>
<sequence length="226" mass="24529">MNDGGEQREDVVHNKLKPRMNSSIQLAITSLALVTFLILIIQSSQSSKALRNHNPSLSLSKSDATILQSMDQKRSMVGGYSTVDDPSAQVEMLPIAEYALGEFATRQSAALVSSSSSNGESSVVLAVTPSQVESKEIIPIIVQAQRQVVAGMNYKLTIGLVMRDGNECLGGFKVTVWKQLSGELKATNWGHVLSCREMEEEFGHVLNAMRVEGEMMMGGDGIEPEK</sequence>
<dbReference type="EMBL" id="JALLPJ020000846">
    <property type="protein sequence ID" value="KAL3781423.1"/>
    <property type="molecule type" value="Genomic_DNA"/>
</dbReference>
<evidence type="ECO:0008006" key="4">
    <source>
        <dbReference type="Google" id="ProtNLM"/>
    </source>
</evidence>
<name>A0ABD3P0P0_9STRA</name>
<keyword evidence="1" id="KW-0472">Membrane</keyword>
<dbReference type="Proteomes" id="UP001530400">
    <property type="component" value="Unassembled WGS sequence"/>
</dbReference>
<feature type="transmembrane region" description="Helical" evidence="1">
    <location>
        <begin position="23"/>
        <end position="41"/>
    </location>
</feature>
<reference evidence="2 3" key="1">
    <citation type="submission" date="2024-10" db="EMBL/GenBank/DDBJ databases">
        <title>Updated reference genomes for cyclostephanoid diatoms.</title>
        <authorList>
            <person name="Roberts W.R."/>
            <person name="Alverson A.J."/>
        </authorList>
    </citation>
    <scope>NUCLEOTIDE SEQUENCE [LARGE SCALE GENOMIC DNA]</scope>
    <source>
        <strain evidence="2 3">AJA010-31</strain>
    </source>
</reference>
<accession>A0ABD3P0P0</accession>
<dbReference type="AlphaFoldDB" id="A0ABD3P0P0"/>
<keyword evidence="3" id="KW-1185">Reference proteome</keyword>
<organism evidence="2 3">
    <name type="scientific">Cyclotella atomus</name>
    <dbReference type="NCBI Taxonomy" id="382360"/>
    <lineage>
        <taxon>Eukaryota</taxon>
        <taxon>Sar</taxon>
        <taxon>Stramenopiles</taxon>
        <taxon>Ochrophyta</taxon>
        <taxon>Bacillariophyta</taxon>
        <taxon>Coscinodiscophyceae</taxon>
        <taxon>Thalassiosirophycidae</taxon>
        <taxon>Stephanodiscales</taxon>
        <taxon>Stephanodiscaceae</taxon>
        <taxon>Cyclotella</taxon>
    </lineage>
</organism>